<keyword evidence="2" id="KW-1185">Reference proteome</keyword>
<dbReference type="AlphaFoldDB" id="D0WIV9"/>
<dbReference type="HOGENOM" id="CLU_188869_0_0_11"/>
<comment type="caution">
    <text evidence="1">The sequence shown here is derived from an EMBL/GenBank/DDBJ whole genome shotgun (WGS) entry which is preliminary data.</text>
</comment>
<dbReference type="Proteomes" id="UP000006001">
    <property type="component" value="Unassembled WGS sequence"/>
</dbReference>
<evidence type="ECO:0008006" key="3">
    <source>
        <dbReference type="Google" id="ProtNLM"/>
    </source>
</evidence>
<dbReference type="STRING" id="649764.HMPREF0762_01784"/>
<evidence type="ECO:0000313" key="2">
    <source>
        <dbReference type="Proteomes" id="UP000006001"/>
    </source>
</evidence>
<dbReference type="eggNOG" id="COG3668">
    <property type="taxonomic scope" value="Bacteria"/>
</dbReference>
<dbReference type="EMBL" id="ACUX02000019">
    <property type="protein sequence ID" value="EEZ60307.1"/>
    <property type="molecule type" value="Genomic_DNA"/>
</dbReference>
<accession>D0WIV9</accession>
<reference evidence="1" key="1">
    <citation type="submission" date="2009-10" db="EMBL/GenBank/DDBJ databases">
        <authorList>
            <person name="Weinstock G."/>
            <person name="Sodergren E."/>
            <person name="Clifton S."/>
            <person name="Fulton L."/>
            <person name="Fulton B."/>
            <person name="Courtney L."/>
            <person name="Fronick C."/>
            <person name="Harrison M."/>
            <person name="Strong C."/>
            <person name="Farmer C."/>
            <person name="Delahaunty K."/>
            <person name="Markovic C."/>
            <person name="Hall O."/>
            <person name="Minx P."/>
            <person name="Tomlinson C."/>
            <person name="Mitreva M."/>
            <person name="Nelson J."/>
            <person name="Hou S."/>
            <person name="Wollam A."/>
            <person name="Pepin K.H."/>
            <person name="Johnson M."/>
            <person name="Bhonagiri V."/>
            <person name="Nash W.E."/>
            <person name="Warren W."/>
            <person name="Chinwalla A."/>
            <person name="Mardis E.R."/>
            <person name="Wilson R.K."/>
        </authorList>
    </citation>
    <scope>NUCLEOTIDE SEQUENCE [LARGE SCALE GENOMIC DNA]</scope>
    <source>
        <strain evidence="1">ATCC 700122</strain>
    </source>
</reference>
<name>D0WIV9_SLAES</name>
<protein>
    <recommendedName>
        <fullName evidence="3">Toxin-antitoxin system, toxin component, RelE family</fullName>
    </recommendedName>
</protein>
<sequence length="89" mass="10065">MPRLEFSDRFADDLSRVTSCKVEANIYAALDNVEAFGEFGSRLIPDSILRVFGEGVRKMVVSPFGLIYTYYPEKDLVAIEALIGWRTAR</sequence>
<evidence type="ECO:0000313" key="1">
    <source>
        <dbReference type="EMBL" id="EEZ60307.1"/>
    </source>
</evidence>
<proteinExistence type="predicted"/>
<organism evidence="1 2">
    <name type="scientific">Slackia exigua (strain ATCC 700122 / DSM 15923 / CIP 105133 / JCM 11022 / KCTC 5966 / S-7)</name>
    <dbReference type="NCBI Taxonomy" id="649764"/>
    <lineage>
        <taxon>Bacteria</taxon>
        <taxon>Bacillati</taxon>
        <taxon>Actinomycetota</taxon>
        <taxon>Coriobacteriia</taxon>
        <taxon>Eggerthellales</taxon>
        <taxon>Eggerthellaceae</taxon>
        <taxon>Slackia</taxon>
    </lineage>
</organism>
<gene>
    <name evidence="1" type="ORF">HMPREF0762_01784</name>
</gene>